<gene>
    <name evidence="1" type="ORF">MRB53_017718</name>
</gene>
<proteinExistence type="predicted"/>
<sequence length="218" mass="23778">MSSSSAPKKRGLGRGPNHIQKASVNPDERILSQMRPHPDSTFVCRTGLRQRLRGRAHLSPTRIQFGQNFRTAVVIRASGAPEGNKAPGTYKGGSISQLQHVAARMDERYPEGTSRPPIDQELWERASVVKKNYVKGQGQRRQPTISGTGSSGSQSTQSSCQPMPHTAADCVRAIYRDCDLLCTLCVHLQSLDPDELADAVATAAQQETDDEARLDDNA</sequence>
<keyword evidence="2" id="KW-1185">Reference proteome</keyword>
<reference evidence="1 2" key="1">
    <citation type="journal article" date="2022" name="Hortic Res">
        <title>A haplotype resolved chromosomal level avocado genome allows analysis of novel avocado genes.</title>
        <authorList>
            <person name="Nath O."/>
            <person name="Fletcher S.J."/>
            <person name="Hayward A."/>
            <person name="Shaw L.M."/>
            <person name="Masouleh A.K."/>
            <person name="Furtado A."/>
            <person name="Henry R.J."/>
            <person name="Mitter N."/>
        </authorList>
    </citation>
    <scope>NUCLEOTIDE SEQUENCE [LARGE SCALE GENOMIC DNA]</scope>
    <source>
        <strain evidence="2">cv. Hass</strain>
    </source>
</reference>
<protein>
    <submittedName>
        <fullName evidence="1">Uncharacterized protein</fullName>
    </submittedName>
</protein>
<evidence type="ECO:0000313" key="1">
    <source>
        <dbReference type="EMBL" id="KAJ8641024.1"/>
    </source>
</evidence>
<accession>A0ACC2M6T5</accession>
<evidence type="ECO:0000313" key="2">
    <source>
        <dbReference type="Proteomes" id="UP001234297"/>
    </source>
</evidence>
<comment type="caution">
    <text evidence="1">The sequence shown here is derived from an EMBL/GenBank/DDBJ whole genome shotgun (WGS) entry which is preliminary data.</text>
</comment>
<name>A0ACC2M6T5_PERAE</name>
<dbReference type="Proteomes" id="UP001234297">
    <property type="component" value="Chromosome 5"/>
</dbReference>
<organism evidence="1 2">
    <name type="scientific">Persea americana</name>
    <name type="common">Avocado</name>
    <dbReference type="NCBI Taxonomy" id="3435"/>
    <lineage>
        <taxon>Eukaryota</taxon>
        <taxon>Viridiplantae</taxon>
        <taxon>Streptophyta</taxon>
        <taxon>Embryophyta</taxon>
        <taxon>Tracheophyta</taxon>
        <taxon>Spermatophyta</taxon>
        <taxon>Magnoliopsida</taxon>
        <taxon>Magnoliidae</taxon>
        <taxon>Laurales</taxon>
        <taxon>Lauraceae</taxon>
        <taxon>Persea</taxon>
    </lineage>
</organism>
<dbReference type="EMBL" id="CM056813">
    <property type="protein sequence ID" value="KAJ8641024.1"/>
    <property type="molecule type" value="Genomic_DNA"/>
</dbReference>